<feature type="compositionally biased region" description="Polar residues" evidence="1">
    <location>
        <begin position="335"/>
        <end position="352"/>
    </location>
</feature>
<reference evidence="2" key="1">
    <citation type="submission" date="2023-08" db="EMBL/GenBank/DDBJ databases">
        <authorList>
            <person name="Alioto T."/>
            <person name="Alioto T."/>
            <person name="Gomez Garrido J."/>
        </authorList>
    </citation>
    <scope>NUCLEOTIDE SEQUENCE</scope>
</reference>
<evidence type="ECO:0000256" key="1">
    <source>
        <dbReference type="SAM" id="MobiDB-lite"/>
    </source>
</evidence>
<dbReference type="EMBL" id="OX597815">
    <property type="protein sequence ID" value="CAI9718096.1"/>
    <property type="molecule type" value="Genomic_DNA"/>
</dbReference>
<feature type="region of interest" description="Disordered" evidence="1">
    <location>
        <begin position="388"/>
        <end position="408"/>
    </location>
</feature>
<feature type="compositionally biased region" description="Low complexity" evidence="1">
    <location>
        <begin position="164"/>
        <end position="173"/>
    </location>
</feature>
<feature type="region of interest" description="Disordered" evidence="1">
    <location>
        <begin position="155"/>
        <end position="174"/>
    </location>
</feature>
<evidence type="ECO:0000313" key="3">
    <source>
        <dbReference type="Proteomes" id="UP001162480"/>
    </source>
</evidence>
<dbReference type="Proteomes" id="UP001162480">
    <property type="component" value="Chromosome 2"/>
</dbReference>
<proteinExistence type="predicted"/>
<accession>A0AA36AL09</accession>
<name>A0AA36AL09_OCTVU</name>
<keyword evidence="3" id="KW-1185">Reference proteome</keyword>
<sequence>MYNRVGTNLGYQLNTYVIRSAADLLFLQWTLDFCVSGGENRRPSYKEQQKNRMETTFQIIFILLLSICSAEKNCYYKNVSILTQQNKTLSFNGSPYNCKCVDDNDGNVPYLMCTKDSSENATLNMIIIQNQPSSKAAQNDSSKITLQEKNIQQSNNSVVQADGSSNSSVSNSNKTVNYCKNSTVSNDTNVSPVTDTQHFNFETEDKAPESNVSTGNNLEVTNDTAVNTSSNSIQHINNNTTEILNSSVKTGDHQLVNASSNVTSSFSKKETESKSDNQVNMSTRGNTTRENGTAVRNSEETTMKNVSSSDGKITREIRTVNDSNIANGENVEKGPNSTSTGQGQNISMTQHTNDTDKNLDNLPESSTVKNFVALEAESFQEELTNISKRGDMPNKTATNETINNDQQTINGTTVQNDSAEAVTPNTKSKIKNVNGSQYAVRSTAEISNPSAADETKYKNNKANATVSNKTNAERDNGTKNGTNFSTNTTVAKHNMSSPLMSNLNLVSLTLREILSLEITTQANNPTLMKKNNISKAATGNVSLETNVI</sequence>
<protein>
    <submittedName>
        <fullName evidence="2">Uncharacterized protein</fullName>
    </submittedName>
</protein>
<gene>
    <name evidence="2" type="ORF">OCTVUL_1B018417</name>
</gene>
<feature type="compositionally biased region" description="Polar residues" evidence="1">
    <location>
        <begin position="395"/>
        <end position="408"/>
    </location>
</feature>
<feature type="region of interest" description="Disordered" evidence="1">
    <location>
        <begin position="259"/>
        <end position="363"/>
    </location>
</feature>
<dbReference type="AlphaFoldDB" id="A0AA36AL09"/>
<evidence type="ECO:0000313" key="2">
    <source>
        <dbReference type="EMBL" id="CAI9718096.1"/>
    </source>
</evidence>
<feature type="compositionally biased region" description="Polar residues" evidence="1">
    <location>
        <begin position="276"/>
        <end position="296"/>
    </location>
</feature>
<organism evidence="2 3">
    <name type="scientific">Octopus vulgaris</name>
    <name type="common">Common octopus</name>
    <dbReference type="NCBI Taxonomy" id="6645"/>
    <lineage>
        <taxon>Eukaryota</taxon>
        <taxon>Metazoa</taxon>
        <taxon>Spiralia</taxon>
        <taxon>Lophotrochozoa</taxon>
        <taxon>Mollusca</taxon>
        <taxon>Cephalopoda</taxon>
        <taxon>Coleoidea</taxon>
        <taxon>Octopodiformes</taxon>
        <taxon>Octopoda</taxon>
        <taxon>Incirrata</taxon>
        <taxon>Octopodidae</taxon>
        <taxon>Octopus</taxon>
    </lineage>
</organism>